<protein>
    <submittedName>
        <fullName evidence="3">Uncharacterized protein</fullName>
    </submittedName>
</protein>
<evidence type="ECO:0000256" key="1">
    <source>
        <dbReference type="SAM" id="MobiDB-lite"/>
    </source>
</evidence>
<dbReference type="Proteomes" id="UP000254150">
    <property type="component" value="Unassembled WGS sequence"/>
</dbReference>
<dbReference type="AlphaFoldDB" id="A0A380MSE0"/>
<accession>A0A380MSE0</accession>
<proteinExistence type="predicted"/>
<feature type="transmembrane region" description="Helical" evidence="2">
    <location>
        <begin position="64"/>
        <end position="82"/>
    </location>
</feature>
<keyword evidence="2" id="KW-1133">Transmembrane helix</keyword>
<keyword evidence="2" id="KW-0812">Transmembrane</keyword>
<feature type="transmembrane region" description="Helical" evidence="2">
    <location>
        <begin position="31"/>
        <end position="52"/>
    </location>
</feature>
<feature type="compositionally biased region" description="Pro residues" evidence="1">
    <location>
        <begin position="10"/>
        <end position="21"/>
    </location>
</feature>
<feature type="transmembrane region" description="Helical" evidence="2">
    <location>
        <begin position="149"/>
        <end position="172"/>
    </location>
</feature>
<name>A0A380MSE0_STRGR</name>
<evidence type="ECO:0000256" key="2">
    <source>
        <dbReference type="SAM" id="Phobius"/>
    </source>
</evidence>
<dbReference type="RefSeq" id="WP_115068028.1">
    <property type="nucleotide sequence ID" value="NZ_UHID01000001.1"/>
</dbReference>
<dbReference type="EMBL" id="UHID01000001">
    <property type="protein sequence ID" value="SUO95094.1"/>
    <property type="molecule type" value="Genomic_DNA"/>
</dbReference>
<feature type="region of interest" description="Disordered" evidence="1">
    <location>
        <begin position="1"/>
        <end position="25"/>
    </location>
</feature>
<keyword evidence="2" id="KW-0472">Membrane</keyword>
<organism evidence="3 4">
    <name type="scientific">Streptomyces griseus</name>
    <dbReference type="NCBI Taxonomy" id="1911"/>
    <lineage>
        <taxon>Bacteria</taxon>
        <taxon>Bacillati</taxon>
        <taxon>Actinomycetota</taxon>
        <taxon>Actinomycetes</taxon>
        <taxon>Kitasatosporales</taxon>
        <taxon>Streptomycetaceae</taxon>
        <taxon>Streptomyces</taxon>
    </lineage>
</organism>
<feature type="transmembrane region" description="Helical" evidence="2">
    <location>
        <begin position="179"/>
        <end position="196"/>
    </location>
</feature>
<evidence type="ECO:0000313" key="3">
    <source>
        <dbReference type="EMBL" id="SUO95094.1"/>
    </source>
</evidence>
<sequence>MSASTATRPAPAPARPGPAPRPWHSELRRGLAPWAGAAVLLTTALTMGSRAAEWQGDWGATHGLLRTTTMLVLGPLVAALGCRQGGRESRRGAGDLLRQAVRGRAARTSAALAPLVACVVAAQLLGTAGVYLATWPYSLGGGLTRGHGLLHAADAVLLAGLTATGFVVGRLVRWRGAPLLPALACYALFAIPAYAGTPLTRLVPTQQPWPGDEVPALWLAPVLAVWTGGLAMAALIGHTARRKPLALAPLGAAVLAGALLVQTGDDAWRTDPRAERLVCDAGEPRICVTEAHRNLLAPSGEALAGLRQRLAGAPGLPERLVEQRPGHRVRRGSGEARLPLFTPLGHSVVRGGLTDEAVFAWEAAGALLAPDCPDPAGGELDEVVWTYLAPAHQRDLNDPAEALARAERSGRSEETAATRTALQRLDRLRDLPEDERAAWLGAYVSAAQRCDFAAQPTL</sequence>
<feature type="transmembrane region" description="Helical" evidence="2">
    <location>
        <begin position="244"/>
        <end position="261"/>
    </location>
</feature>
<evidence type="ECO:0000313" key="4">
    <source>
        <dbReference type="Proteomes" id="UP000254150"/>
    </source>
</evidence>
<feature type="transmembrane region" description="Helical" evidence="2">
    <location>
        <begin position="112"/>
        <end position="137"/>
    </location>
</feature>
<feature type="transmembrane region" description="Helical" evidence="2">
    <location>
        <begin position="216"/>
        <end position="237"/>
    </location>
</feature>
<gene>
    <name evidence="3" type="ORF">NCTC7807_01201</name>
</gene>
<reference evidence="3 4" key="1">
    <citation type="submission" date="2018-06" db="EMBL/GenBank/DDBJ databases">
        <authorList>
            <consortium name="Pathogen Informatics"/>
            <person name="Doyle S."/>
        </authorList>
    </citation>
    <scope>NUCLEOTIDE SEQUENCE [LARGE SCALE GENOMIC DNA]</scope>
    <source>
        <strain evidence="3 4">NCTC7807</strain>
    </source>
</reference>